<reference evidence="1 2" key="1">
    <citation type="submission" date="2016-10" db="EMBL/GenBank/DDBJ databases">
        <title>Draft genome sequences of four alkaliphilic bacteria belonging to the Anaerobacillus genus.</title>
        <authorList>
            <person name="Bassil N.M."/>
            <person name="Lloyd J.R."/>
        </authorList>
    </citation>
    <scope>NUCLEOTIDE SEQUENCE [LARGE SCALE GENOMIC DNA]</scope>
    <source>
        <strain evidence="1 2">DSM 15340</strain>
    </source>
</reference>
<dbReference type="AlphaFoldDB" id="A0A1S2LCT7"/>
<dbReference type="OrthoDB" id="2885943at2"/>
<evidence type="ECO:0000313" key="1">
    <source>
        <dbReference type="EMBL" id="OIJ09345.1"/>
    </source>
</evidence>
<name>A0A1S2LCT7_9BACI</name>
<organism evidence="1 2">
    <name type="scientific">Anaerobacillus arseniciselenatis</name>
    <dbReference type="NCBI Taxonomy" id="85682"/>
    <lineage>
        <taxon>Bacteria</taxon>
        <taxon>Bacillati</taxon>
        <taxon>Bacillota</taxon>
        <taxon>Bacilli</taxon>
        <taxon>Bacillales</taxon>
        <taxon>Bacillaceae</taxon>
        <taxon>Anaerobacillus</taxon>
    </lineage>
</organism>
<keyword evidence="2" id="KW-1185">Reference proteome</keyword>
<gene>
    <name evidence="1" type="ORF">BKP35_16895</name>
</gene>
<comment type="caution">
    <text evidence="1">The sequence shown here is derived from an EMBL/GenBank/DDBJ whole genome shotgun (WGS) entry which is preliminary data.</text>
</comment>
<accession>A0A1S2LCT7</accession>
<sequence length="76" mass="8780">MKPIKIDNLDIKKVVQSGNSYIQVGERRFLLMEVENSKETDCYEVTDPDEEKQLLKALNENNPVLSEEEIKNKLGK</sequence>
<protein>
    <submittedName>
        <fullName evidence="1">Uncharacterized protein</fullName>
    </submittedName>
</protein>
<dbReference type="EMBL" id="MLQQ01000045">
    <property type="protein sequence ID" value="OIJ09345.1"/>
    <property type="molecule type" value="Genomic_DNA"/>
</dbReference>
<proteinExistence type="predicted"/>
<dbReference type="Proteomes" id="UP000180098">
    <property type="component" value="Unassembled WGS sequence"/>
</dbReference>
<dbReference type="RefSeq" id="WP_071314554.1">
    <property type="nucleotide sequence ID" value="NZ_MLQQ01000045.1"/>
</dbReference>
<evidence type="ECO:0000313" key="2">
    <source>
        <dbReference type="Proteomes" id="UP000180098"/>
    </source>
</evidence>